<evidence type="ECO:0000259" key="4">
    <source>
        <dbReference type="Pfam" id="PF04921"/>
    </source>
</evidence>
<feature type="region of interest" description="Disordered" evidence="3">
    <location>
        <begin position="147"/>
        <end position="218"/>
    </location>
</feature>
<feature type="domain" description="FAM50A/XAP5 C-terminal" evidence="4">
    <location>
        <begin position="235"/>
        <end position="375"/>
    </location>
</feature>
<dbReference type="PANTHER" id="PTHR12722:SF0">
    <property type="entry name" value="PROTEIN FAM50A"/>
    <property type="match status" value="1"/>
</dbReference>
<sequence>MYVPQSNQLTAPLIANLNWILSVSWDFKNELGRRCRNKIHQPYSCREKETKELEFRKKKIEEDLRVDKIENKFAVHYDAIEAQLKSSTIGLVTLDEMKAKQDTVIKEREQRIAQRKAEKEQKKKEEMEAKKAQKELQKKQIRALSFLGEEDDEEEEEEEEEEEQKASTDDDDVSDEEYDDYRAGDAPPSKKKKIGKNPDVDTSFLPDRDREEEENRQREKLRLEWCKTQEALKNEEMDVTYSYWDGSGHRKTIKVTKGTSIYQFLQRCLESLRSEFGELRTVTADQLMYVKEDLILPHHYTFYDLIVTKARGKSGPLFAFHARDDIRIQSDATREKEDSHAGKVLLRNWYERNKHIFPASRWEPYDPNKTYAKYTISDKHK</sequence>
<dbReference type="InterPro" id="IPR048337">
    <property type="entry name" value="FAM50A/XAP5_C"/>
</dbReference>
<evidence type="ECO:0000313" key="5">
    <source>
        <dbReference type="EMBL" id="CAG7838319.1"/>
    </source>
</evidence>
<dbReference type="InterPro" id="IPR007005">
    <property type="entry name" value="XAP5"/>
</dbReference>
<protein>
    <recommendedName>
        <fullName evidence="2">Protein FAM50 homolog</fullName>
    </recommendedName>
</protein>
<evidence type="ECO:0000313" key="6">
    <source>
        <dbReference type="Proteomes" id="UP000708208"/>
    </source>
</evidence>
<organism evidence="5 6">
    <name type="scientific">Allacma fusca</name>
    <dbReference type="NCBI Taxonomy" id="39272"/>
    <lineage>
        <taxon>Eukaryota</taxon>
        <taxon>Metazoa</taxon>
        <taxon>Ecdysozoa</taxon>
        <taxon>Arthropoda</taxon>
        <taxon>Hexapoda</taxon>
        <taxon>Collembola</taxon>
        <taxon>Symphypleona</taxon>
        <taxon>Sminthuridae</taxon>
        <taxon>Allacma</taxon>
    </lineage>
</organism>
<dbReference type="GO" id="GO:0006325">
    <property type="term" value="P:chromatin organization"/>
    <property type="evidence" value="ECO:0007669"/>
    <property type="project" value="TreeGrafter"/>
</dbReference>
<name>A0A8J2PYS6_9HEXA</name>
<feature type="compositionally biased region" description="Acidic residues" evidence="3">
    <location>
        <begin position="148"/>
        <end position="179"/>
    </location>
</feature>
<dbReference type="GO" id="GO:0005634">
    <property type="term" value="C:nucleus"/>
    <property type="evidence" value="ECO:0007669"/>
    <property type="project" value="InterPro"/>
</dbReference>
<dbReference type="OrthoDB" id="1562195at2759"/>
<dbReference type="AlphaFoldDB" id="A0A8J2PYS6"/>
<comment type="similarity">
    <text evidence="1">Belongs to the FAM50 family.</text>
</comment>
<feature type="compositionally biased region" description="Basic and acidic residues" evidence="3">
    <location>
        <begin position="206"/>
        <end position="218"/>
    </location>
</feature>
<accession>A0A8J2PYS6</accession>
<dbReference type="PANTHER" id="PTHR12722">
    <property type="entry name" value="XAP-5 PROTEIN-RELATED"/>
    <property type="match status" value="1"/>
</dbReference>
<evidence type="ECO:0000256" key="2">
    <source>
        <dbReference type="ARBA" id="ARBA00016617"/>
    </source>
</evidence>
<reference evidence="5" key="1">
    <citation type="submission" date="2021-06" db="EMBL/GenBank/DDBJ databases">
        <authorList>
            <person name="Hodson N. C."/>
            <person name="Mongue J. A."/>
            <person name="Jaron S. K."/>
        </authorList>
    </citation>
    <scope>NUCLEOTIDE SEQUENCE</scope>
</reference>
<comment type="caution">
    <text evidence="5">The sequence shown here is derived from an EMBL/GenBank/DDBJ whole genome shotgun (WGS) entry which is preliminary data.</text>
</comment>
<dbReference type="Pfam" id="PF04921">
    <property type="entry name" value="XAP5"/>
    <property type="match status" value="1"/>
</dbReference>
<proteinExistence type="inferred from homology"/>
<evidence type="ECO:0000256" key="1">
    <source>
        <dbReference type="ARBA" id="ARBA00009980"/>
    </source>
</evidence>
<gene>
    <name evidence="5" type="ORF">AFUS01_LOCUS47302</name>
</gene>
<evidence type="ECO:0000256" key="3">
    <source>
        <dbReference type="SAM" id="MobiDB-lite"/>
    </source>
</evidence>
<dbReference type="EMBL" id="CAJVCH010571707">
    <property type="protein sequence ID" value="CAG7838319.1"/>
    <property type="molecule type" value="Genomic_DNA"/>
</dbReference>
<keyword evidence="6" id="KW-1185">Reference proteome</keyword>
<dbReference type="Proteomes" id="UP000708208">
    <property type="component" value="Unassembled WGS sequence"/>
</dbReference>